<evidence type="ECO:0000313" key="1">
    <source>
        <dbReference type="EMBL" id="MPR23834.1"/>
    </source>
</evidence>
<dbReference type="EMBL" id="VOSK01000001">
    <property type="protein sequence ID" value="MPR23834.1"/>
    <property type="molecule type" value="Genomic_DNA"/>
</dbReference>
<name>A0A5N7MCK9_9HYPH</name>
<sequence>MFIPPLVSTVPSARAESSLRDRFKTEACEKIVDDYKRVMTSDPRLPPTDPKNTSHRDLAGVSATVARHATLDRLLTIAWSLQCDLGPLLDLERTRINDVYIIRKENND</sequence>
<dbReference type="OrthoDB" id="9967891at2"/>
<dbReference type="Proteomes" id="UP000403266">
    <property type="component" value="Unassembled WGS sequence"/>
</dbReference>
<keyword evidence="2" id="KW-1185">Reference proteome</keyword>
<organism evidence="1 2">
    <name type="scientific">Microvirga tunisiensis</name>
    <dbReference type="NCBI Taxonomy" id="2108360"/>
    <lineage>
        <taxon>Bacteria</taxon>
        <taxon>Pseudomonadati</taxon>
        <taxon>Pseudomonadota</taxon>
        <taxon>Alphaproteobacteria</taxon>
        <taxon>Hyphomicrobiales</taxon>
        <taxon>Methylobacteriaceae</taxon>
        <taxon>Microvirga</taxon>
    </lineage>
</organism>
<dbReference type="AlphaFoldDB" id="A0A5N7MCK9"/>
<gene>
    <name evidence="1" type="ORF">FS320_01010</name>
</gene>
<proteinExistence type="predicted"/>
<reference evidence="1 2" key="1">
    <citation type="journal article" date="2019" name="Syst. Appl. Microbiol.">
        <title>Microvirga tunisiensis sp. nov., a root nodule symbiotic bacterium isolated from Lupinus micranthus and L. luteus grown in Northern Tunisia.</title>
        <authorList>
            <person name="Msaddak A."/>
            <person name="Rejili M."/>
            <person name="Duran D."/>
            <person name="Mars M."/>
            <person name="Palacios J.M."/>
            <person name="Ruiz-Argueso T."/>
            <person name="Rey L."/>
            <person name="Imperial J."/>
        </authorList>
    </citation>
    <scope>NUCLEOTIDE SEQUENCE [LARGE SCALE GENOMIC DNA]</scope>
    <source>
        <strain evidence="1 2">Lmie10</strain>
    </source>
</reference>
<accession>A0A5N7MCK9</accession>
<protein>
    <submittedName>
        <fullName evidence="1">Uncharacterized protein</fullName>
    </submittedName>
</protein>
<evidence type="ECO:0000313" key="2">
    <source>
        <dbReference type="Proteomes" id="UP000403266"/>
    </source>
</evidence>
<comment type="caution">
    <text evidence="1">The sequence shown here is derived from an EMBL/GenBank/DDBJ whole genome shotgun (WGS) entry which is preliminary data.</text>
</comment>
<dbReference type="RefSeq" id="WP_152708731.1">
    <property type="nucleotide sequence ID" value="NZ_VOSJ01000001.1"/>
</dbReference>